<dbReference type="InterPro" id="IPR016024">
    <property type="entry name" value="ARM-type_fold"/>
</dbReference>
<sequence>MLDILLKQMELQDIEQHMGIHTSVCEDVSRLMKCMVTAARVGLSSHVCSLKVAECAYCEASIMWHQLSTKIVQFMAPLNPLRPPDVPIEDIIEEEKSSRKSPPESDKEKSRERDVSLSMAPLPIPLGPLGGFSGPVPVAVPQPEPHSVGGVLVHMPHVCSKNDNGQSVDSIELRKVHATDEIMTATVETVSEQLDLASILPADRAIARSITLSDADVGSANVSVTKASVLGGDNGVGNGSSGGACGLDNGSLSGEDEEEEDGEDFWHTSVGKFKFSLDQLPQSLQYIHQLLTEIPTIKKPEILYYVLHCLNVMTLHGDALAKAAREHRGFFIWCQENLLIKNLWELCNAEHSHICQVGVPLLLHCITLPLGSDVFWRVVQEAFHDTDWRIRFTAVERVTVITRFMDSTPLRTEVGLQTALATAFCHLIASMDDINVYVAQRATLYIGTIHDTAIRSLLFCLESQFDLFIVDRPVVLQSVYQLHNSLSDRKILTWEFFLNRFDTLFVEAQITLEKCGDISYLRDLRNSENGSEALSSKILKAREALSQSDTATGGMAKTLSASFGTKWPYKRTMSAPASMIPRQDSKFVPDKEKIYSRQVSAPILKRKTSRFGLGQFLGSSSGASQTCTSYSYPTASNTLSHRAAYSAHITTHSVTSSHSHHSQPSAPPINTAANSHPTNNPLQPPCPIHSSTHNHPMSQQHFFFSSTSHQSSSSAPVATTSTLASTHSQSHQYLVHCVAPSQTLIHNPMPTLQEADHHKQQTKSQPSTQSHHYPHPSTHSYHSHFQKHPSAPNLLPPPPPAPAPSPSPSASAIPMICTCDVGCTQASTSASAPAPQGRL</sequence>
<protein>
    <recommendedName>
        <fullName evidence="4">Protein unc-79</fullName>
    </recommendedName>
</protein>
<dbReference type="AlphaFoldDB" id="A0A0L0CIL5"/>
<feature type="region of interest" description="Disordered" evidence="1">
    <location>
        <begin position="753"/>
        <end position="809"/>
    </location>
</feature>
<feature type="region of interest" description="Disordered" evidence="1">
    <location>
        <begin position="704"/>
        <end position="723"/>
    </location>
</feature>
<feature type="region of interest" description="Disordered" evidence="1">
    <location>
        <begin position="650"/>
        <end position="698"/>
    </location>
</feature>
<dbReference type="PANTHER" id="PTHR21696">
    <property type="entry name" value="PROTEIN UNC-79 HOMOLOG"/>
    <property type="match status" value="1"/>
</dbReference>
<accession>A0A0L0CIL5</accession>
<evidence type="ECO:0000313" key="3">
    <source>
        <dbReference type="Proteomes" id="UP000037069"/>
    </source>
</evidence>
<feature type="region of interest" description="Disordered" evidence="1">
    <location>
        <begin position="93"/>
        <end position="117"/>
    </location>
</feature>
<reference evidence="2 3" key="1">
    <citation type="journal article" date="2015" name="Nat. Commun.">
        <title>Lucilia cuprina genome unlocks parasitic fly biology to underpin future interventions.</title>
        <authorList>
            <person name="Anstead C.A."/>
            <person name="Korhonen P.K."/>
            <person name="Young N.D."/>
            <person name="Hall R.S."/>
            <person name="Jex A.R."/>
            <person name="Murali S.C."/>
            <person name="Hughes D.S."/>
            <person name="Lee S.F."/>
            <person name="Perry T."/>
            <person name="Stroehlein A.J."/>
            <person name="Ansell B.R."/>
            <person name="Breugelmans B."/>
            <person name="Hofmann A."/>
            <person name="Qu J."/>
            <person name="Dugan S."/>
            <person name="Lee S.L."/>
            <person name="Chao H."/>
            <person name="Dinh H."/>
            <person name="Han Y."/>
            <person name="Doddapaneni H.V."/>
            <person name="Worley K.C."/>
            <person name="Muzny D.M."/>
            <person name="Ioannidis P."/>
            <person name="Waterhouse R.M."/>
            <person name="Zdobnov E.M."/>
            <person name="James P.J."/>
            <person name="Bagnall N.H."/>
            <person name="Kotze A.C."/>
            <person name="Gibbs R.A."/>
            <person name="Richards S."/>
            <person name="Batterham P."/>
            <person name="Gasser R.B."/>
        </authorList>
    </citation>
    <scope>NUCLEOTIDE SEQUENCE [LARGE SCALE GENOMIC DNA]</scope>
    <source>
        <strain evidence="2 3">LS</strain>
        <tissue evidence="2">Full body</tissue>
    </source>
</reference>
<dbReference type="Proteomes" id="UP000037069">
    <property type="component" value="Unassembled WGS sequence"/>
</dbReference>
<feature type="region of interest" description="Disordered" evidence="1">
    <location>
        <begin position="240"/>
        <end position="260"/>
    </location>
</feature>
<proteinExistence type="predicted"/>
<feature type="compositionally biased region" description="Low complexity" evidence="1">
    <location>
        <begin position="762"/>
        <end position="780"/>
    </location>
</feature>
<feature type="compositionally biased region" description="Polar residues" evidence="1">
    <location>
        <begin position="671"/>
        <end position="681"/>
    </location>
</feature>
<feature type="compositionally biased region" description="Basic and acidic residues" evidence="1">
    <location>
        <begin position="94"/>
        <end position="115"/>
    </location>
</feature>
<evidence type="ECO:0000313" key="2">
    <source>
        <dbReference type="EMBL" id="KNC32086.1"/>
    </source>
</evidence>
<dbReference type="SUPFAM" id="SSF48371">
    <property type="entry name" value="ARM repeat"/>
    <property type="match status" value="1"/>
</dbReference>
<evidence type="ECO:0008006" key="4">
    <source>
        <dbReference type="Google" id="ProtNLM"/>
    </source>
</evidence>
<feature type="compositionally biased region" description="Pro residues" evidence="1">
    <location>
        <begin position="794"/>
        <end position="807"/>
    </location>
</feature>
<evidence type="ECO:0000256" key="1">
    <source>
        <dbReference type="SAM" id="MobiDB-lite"/>
    </source>
</evidence>
<name>A0A0L0CIL5_LUCCU</name>
<dbReference type="OrthoDB" id="6270916at2759"/>
<organism evidence="2 3">
    <name type="scientific">Lucilia cuprina</name>
    <name type="common">Green bottle fly</name>
    <name type="synonym">Australian sheep blowfly</name>
    <dbReference type="NCBI Taxonomy" id="7375"/>
    <lineage>
        <taxon>Eukaryota</taxon>
        <taxon>Metazoa</taxon>
        <taxon>Ecdysozoa</taxon>
        <taxon>Arthropoda</taxon>
        <taxon>Hexapoda</taxon>
        <taxon>Insecta</taxon>
        <taxon>Pterygota</taxon>
        <taxon>Neoptera</taxon>
        <taxon>Endopterygota</taxon>
        <taxon>Diptera</taxon>
        <taxon>Brachycera</taxon>
        <taxon>Muscomorpha</taxon>
        <taxon>Oestroidea</taxon>
        <taxon>Calliphoridae</taxon>
        <taxon>Luciliinae</taxon>
        <taxon>Lucilia</taxon>
    </lineage>
</organism>
<dbReference type="PANTHER" id="PTHR21696:SF2">
    <property type="entry name" value="PROTEIN UNC-79 HOMOLOG"/>
    <property type="match status" value="1"/>
</dbReference>
<dbReference type="InterPro" id="IPR024855">
    <property type="entry name" value="UNC79"/>
</dbReference>
<dbReference type="STRING" id="7375.A0A0L0CIL5"/>
<dbReference type="EMBL" id="JRES01000342">
    <property type="protein sequence ID" value="KNC32086.1"/>
    <property type="molecule type" value="Genomic_DNA"/>
</dbReference>
<gene>
    <name evidence="2" type="ORF">FF38_02252</name>
</gene>
<comment type="caution">
    <text evidence="2">The sequence shown here is derived from an EMBL/GenBank/DDBJ whole genome shotgun (WGS) entry which is preliminary data.</text>
</comment>
<keyword evidence="3" id="KW-1185">Reference proteome</keyword>